<dbReference type="PANTHER" id="PTHR33387">
    <property type="entry name" value="RMLC-LIKE JELLY ROLL FOLD PROTEIN"/>
    <property type="match status" value="1"/>
</dbReference>
<dbReference type="SUPFAM" id="SSF51182">
    <property type="entry name" value="RmlC-like cupins"/>
    <property type="match status" value="1"/>
</dbReference>
<protein>
    <submittedName>
        <fullName evidence="2">Cupin</fullName>
    </submittedName>
</protein>
<dbReference type="PANTHER" id="PTHR33387:SF3">
    <property type="entry name" value="DUF985 DOMAIN-CONTAINING PROTEIN"/>
    <property type="match status" value="1"/>
</dbReference>
<dbReference type="Gene3D" id="2.60.120.10">
    <property type="entry name" value="Jelly Rolls"/>
    <property type="match status" value="1"/>
</dbReference>
<dbReference type="InterPro" id="IPR009327">
    <property type="entry name" value="Cupin_DUF985"/>
</dbReference>
<gene>
    <name evidence="2" type="ORF">AZ34_03450</name>
</gene>
<dbReference type="eggNOG" id="COG3542">
    <property type="taxonomic scope" value="Bacteria"/>
</dbReference>
<reference evidence="2 3" key="1">
    <citation type="submission" date="2014-02" db="EMBL/GenBank/DDBJ databases">
        <title>Draft Genome of Hylemonella gracilis isolated from the Niagara River.</title>
        <authorList>
            <person name="Pawlowski D.R."/>
            <person name="Koudelka G.B."/>
        </authorList>
    </citation>
    <scope>NUCLEOTIDE SEQUENCE [LARGE SCALE GENOMIC DNA]</scope>
    <source>
        <strain evidence="2 3">Niagara R</strain>
    </source>
</reference>
<dbReference type="OrthoDB" id="9798288at2"/>
<dbReference type="Pfam" id="PF06172">
    <property type="entry name" value="Cupin_5"/>
    <property type="match status" value="1"/>
</dbReference>
<accession>A0A016XG78</accession>
<proteinExistence type="predicted"/>
<dbReference type="EMBL" id="JEMG01000001">
    <property type="protein sequence ID" value="EYC50223.1"/>
    <property type="molecule type" value="Genomic_DNA"/>
</dbReference>
<dbReference type="InterPro" id="IPR014710">
    <property type="entry name" value="RmlC-like_jellyroll"/>
</dbReference>
<organism evidence="2 3">
    <name type="scientific">Hylemonella gracilis str. Niagara R</name>
    <dbReference type="NCBI Taxonomy" id="1458275"/>
    <lineage>
        <taxon>Bacteria</taxon>
        <taxon>Pseudomonadati</taxon>
        <taxon>Pseudomonadota</taxon>
        <taxon>Betaproteobacteria</taxon>
        <taxon>Burkholderiales</taxon>
        <taxon>Comamonadaceae</taxon>
        <taxon>Hylemonella</taxon>
    </lineage>
</organism>
<evidence type="ECO:0000259" key="1">
    <source>
        <dbReference type="Pfam" id="PF06172"/>
    </source>
</evidence>
<evidence type="ECO:0000313" key="3">
    <source>
        <dbReference type="Proteomes" id="UP000023268"/>
    </source>
</evidence>
<feature type="domain" description="DUF985" evidence="1">
    <location>
        <begin position="9"/>
        <end position="149"/>
    </location>
</feature>
<dbReference type="RefSeq" id="WP_035610764.1">
    <property type="nucleotide sequence ID" value="NZ_JEMG01000001.1"/>
</dbReference>
<dbReference type="InterPro" id="IPR039935">
    <property type="entry name" value="YML079W-like"/>
</dbReference>
<comment type="caution">
    <text evidence="2">The sequence shown here is derived from an EMBL/GenBank/DDBJ whole genome shotgun (WGS) entry which is preliminary data.</text>
</comment>
<dbReference type="CDD" id="cd06121">
    <property type="entry name" value="cupin_YML079wp"/>
    <property type="match status" value="1"/>
</dbReference>
<dbReference type="AlphaFoldDB" id="A0A016XG78"/>
<dbReference type="InterPro" id="IPR011051">
    <property type="entry name" value="RmlC_Cupin_sf"/>
</dbReference>
<name>A0A016XG78_9BURK</name>
<evidence type="ECO:0000313" key="2">
    <source>
        <dbReference type="EMBL" id="EYC50223.1"/>
    </source>
</evidence>
<dbReference type="Proteomes" id="UP000023268">
    <property type="component" value="Unassembled WGS sequence"/>
</dbReference>
<sequence length="166" mass="18298">MASSERVQVLIDRLGLQPHPEGGYYREVFRSGEQIHRGDGAVRRALTTIFFLLPQGAVSRWHRVRGADEVWHHYEGGPLELRVLPRGQPEVLRWLLGPVSASATEVGGDVLPVRTVPADAWQAARSLGDYVLVGCTVGPGFDFTDFTLASDLPLDQRPDALVAEFL</sequence>